<dbReference type="EMBL" id="CAUYUJ010016604">
    <property type="protein sequence ID" value="CAK0867058.1"/>
    <property type="molecule type" value="Genomic_DNA"/>
</dbReference>
<comment type="caution">
    <text evidence="2">The sequence shown here is derived from an EMBL/GenBank/DDBJ whole genome shotgun (WGS) entry which is preliminary data.</text>
</comment>
<dbReference type="Gene3D" id="3.10.20.90">
    <property type="entry name" value="Phosphatidylinositol 3-kinase Catalytic Subunit, Chain A, domain 1"/>
    <property type="match status" value="1"/>
</dbReference>
<dbReference type="Proteomes" id="UP001189429">
    <property type="component" value="Unassembled WGS sequence"/>
</dbReference>
<protein>
    <recommendedName>
        <fullName evidence="4">Ubiquitin-like domain-containing protein</fullName>
    </recommendedName>
</protein>
<keyword evidence="3" id="KW-1185">Reference proteome</keyword>
<evidence type="ECO:0000313" key="2">
    <source>
        <dbReference type="EMBL" id="CAK0867058.1"/>
    </source>
</evidence>
<gene>
    <name evidence="2" type="ORF">PCOR1329_LOCUS54076</name>
</gene>
<name>A0ABN9V2T6_9DINO</name>
<feature type="region of interest" description="Disordered" evidence="1">
    <location>
        <begin position="185"/>
        <end position="249"/>
    </location>
</feature>
<reference evidence="2" key="1">
    <citation type="submission" date="2023-10" db="EMBL/GenBank/DDBJ databases">
        <authorList>
            <person name="Chen Y."/>
            <person name="Shah S."/>
            <person name="Dougan E. K."/>
            <person name="Thang M."/>
            <person name="Chan C."/>
        </authorList>
    </citation>
    <scope>NUCLEOTIDE SEQUENCE [LARGE SCALE GENOMIC DNA]</scope>
</reference>
<evidence type="ECO:0000256" key="1">
    <source>
        <dbReference type="SAM" id="MobiDB-lite"/>
    </source>
</evidence>
<accession>A0ABN9V2T6</accession>
<dbReference type="SUPFAM" id="SSF54236">
    <property type="entry name" value="Ubiquitin-like"/>
    <property type="match status" value="1"/>
</dbReference>
<organism evidence="2 3">
    <name type="scientific">Prorocentrum cordatum</name>
    <dbReference type="NCBI Taxonomy" id="2364126"/>
    <lineage>
        <taxon>Eukaryota</taxon>
        <taxon>Sar</taxon>
        <taxon>Alveolata</taxon>
        <taxon>Dinophyceae</taxon>
        <taxon>Prorocentrales</taxon>
        <taxon>Prorocentraceae</taxon>
        <taxon>Prorocentrum</taxon>
    </lineage>
</organism>
<feature type="compositionally biased region" description="Low complexity" evidence="1">
    <location>
        <begin position="185"/>
        <end position="197"/>
    </location>
</feature>
<sequence>MSWSSIASVSRKLAVDSSIQSRLQEQEWARDEAEAREAHANQPVAEGWRRMELNGKFFYLHTSGRRQQRRPVPDPDLLLGWLKLESESRPGSFFYFHEKTRKTLDRPPRLEDDMPAGWVRRESRSEPGTFFHVHIQTGLVQLGMPCEGPLEAAVVAPQPCSSRRPAAPLPRRALLARVVPRPAAPGRRPRLCRPAWGGPRGTRGRRGPGAGGPASLGRRCCRRPRWRPPRWPPRPAAARCSRRPAPPRGARDLPVFRRIAAAAATEETARTNTVWVIEGSQRYPVQWLPTDTVDDFKARIYAAINVTAARQEIVNAQKVTLAEGTLMQDYAGSDGTLKNLWLKVQKDTKDRQRRTTR</sequence>
<dbReference type="InterPro" id="IPR029071">
    <property type="entry name" value="Ubiquitin-like_domsf"/>
</dbReference>
<evidence type="ECO:0008006" key="4">
    <source>
        <dbReference type="Google" id="ProtNLM"/>
    </source>
</evidence>
<dbReference type="CDD" id="cd17039">
    <property type="entry name" value="Ubl_ubiquitin_like"/>
    <property type="match status" value="1"/>
</dbReference>
<proteinExistence type="predicted"/>
<feature type="compositionally biased region" description="Basic residues" evidence="1">
    <location>
        <begin position="219"/>
        <end position="228"/>
    </location>
</feature>
<evidence type="ECO:0000313" key="3">
    <source>
        <dbReference type="Proteomes" id="UP001189429"/>
    </source>
</evidence>